<dbReference type="InterPro" id="IPR046142">
    <property type="entry name" value="DUF6144"/>
</dbReference>
<dbReference type="AlphaFoldDB" id="X1EJT1"/>
<dbReference type="EMBL" id="BARU01013078">
    <property type="protein sequence ID" value="GAH32872.1"/>
    <property type="molecule type" value="Genomic_DNA"/>
</dbReference>
<protein>
    <recommendedName>
        <fullName evidence="2">Metanogen output domain-containing protein</fullName>
    </recommendedName>
</protein>
<organism evidence="1">
    <name type="scientific">marine sediment metagenome</name>
    <dbReference type="NCBI Taxonomy" id="412755"/>
    <lineage>
        <taxon>unclassified sequences</taxon>
        <taxon>metagenomes</taxon>
        <taxon>ecological metagenomes</taxon>
    </lineage>
</organism>
<proteinExistence type="predicted"/>
<dbReference type="Pfam" id="PF19641">
    <property type="entry name" value="DUF6144"/>
    <property type="match status" value="1"/>
</dbReference>
<comment type="caution">
    <text evidence="1">The sequence shown here is derived from an EMBL/GenBank/DDBJ whole genome shotgun (WGS) entry which is preliminary data.</text>
</comment>
<sequence>HVFPVGQIKKLKVVYEEARIKTGDPLKAVDAVIEFMSEDPGWGEPPLREGNVIYSTKQPRDPKAYENAKSEAEKRKSYCFCPLVRNHLDKGMPITFCYCGAGWFRQQWEGAIGKPVRIEVVKSVLKGDDVCQFAIHLPENQEMK</sequence>
<gene>
    <name evidence="1" type="ORF">S03H2_23811</name>
</gene>
<accession>X1EJT1</accession>
<evidence type="ECO:0008006" key="2">
    <source>
        <dbReference type="Google" id="ProtNLM"/>
    </source>
</evidence>
<feature type="non-terminal residue" evidence="1">
    <location>
        <position position="1"/>
    </location>
</feature>
<reference evidence="1" key="1">
    <citation type="journal article" date="2014" name="Front. Microbiol.">
        <title>High frequency of phylogenetically diverse reductive dehalogenase-homologous genes in deep subseafloor sedimentary metagenomes.</title>
        <authorList>
            <person name="Kawai M."/>
            <person name="Futagami T."/>
            <person name="Toyoda A."/>
            <person name="Takaki Y."/>
            <person name="Nishi S."/>
            <person name="Hori S."/>
            <person name="Arai W."/>
            <person name="Tsubouchi T."/>
            <person name="Morono Y."/>
            <person name="Uchiyama I."/>
            <person name="Ito T."/>
            <person name="Fujiyama A."/>
            <person name="Inagaki F."/>
            <person name="Takami H."/>
        </authorList>
    </citation>
    <scope>NUCLEOTIDE SEQUENCE</scope>
    <source>
        <strain evidence="1">Expedition CK06-06</strain>
    </source>
</reference>
<name>X1EJT1_9ZZZZ</name>
<evidence type="ECO:0000313" key="1">
    <source>
        <dbReference type="EMBL" id="GAH32872.1"/>
    </source>
</evidence>